<protein>
    <submittedName>
        <fullName evidence="2">Uncharacterized protein</fullName>
    </submittedName>
</protein>
<evidence type="ECO:0000313" key="3">
    <source>
        <dbReference type="Proteomes" id="UP001202328"/>
    </source>
</evidence>
<feature type="compositionally biased region" description="Basic and acidic residues" evidence="1">
    <location>
        <begin position="7"/>
        <end position="26"/>
    </location>
</feature>
<evidence type="ECO:0000313" key="2">
    <source>
        <dbReference type="EMBL" id="KAI3858269.1"/>
    </source>
</evidence>
<accession>A0AAD4S2U4</accession>
<dbReference type="AlphaFoldDB" id="A0AAD4S2U4"/>
<comment type="caution">
    <text evidence="2">The sequence shown here is derived from an EMBL/GenBank/DDBJ whole genome shotgun (WGS) entry which is preliminary data.</text>
</comment>
<sequence length="76" mass="8931">MKMKTGMNHDEKQEEDHEKKPKTDKEGDNEWKVLHYFFGYMTLVGTKRCKASLNSSHKKIIKMRDWATPQTTNEGS</sequence>
<dbReference type="EMBL" id="JAJJMB010014758">
    <property type="protein sequence ID" value="KAI3858269.1"/>
    <property type="molecule type" value="Genomic_DNA"/>
</dbReference>
<dbReference type="Proteomes" id="UP001202328">
    <property type="component" value="Unassembled WGS sequence"/>
</dbReference>
<reference evidence="2" key="1">
    <citation type="submission" date="2022-04" db="EMBL/GenBank/DDBJ databases">
        <title>A functionally conserved STORR gene fusion in Papaver species that diverged 16.8 million years ago.</title>
        <authorList>
            <person name="Catania T."/>
        </authorList>
    </citation>
    <scope>NUCLEOTIDE SEQUENCE</scope>
    <source>
        <strain evidence="2">S-188037</strain>
    </source>
</reference>
<keyword evidence="3" id="KW-1185">Reference proteome</keyword>
<evidence type="ECO:0000256" key="1">
    <source>
        <dbReference type="SAM" id="MobiDB-lite"/>
    </source>
</evidence>
<feature type="region of interest" description="Disordered" evidence="1">
    <location>
        <begin position="1"/>
        <end position="26"/>
    </location>
</feature>
<name>A0AAD4S2U4_9MAGN</name>
<proteinExistence type="predicted"/>
<gene>
    <name evidence="2" type="ORF">MKW98_021689</name>
</gene>
<organism evidence="2 3">
    <name type="scientific">Papaver atlanticum</name>
    <dbReference type="NCBI Taxonomy" id="357466"/>
    <lineage>
        <taxon>Eukaryota</taxon>
        <taxon>Viridiplantae</taxon>
        <taxon>Streptophyta</taxon>
        <taxon>Embryophyta</taxon>
        <taxon>Tracheophyta</taxon>
        <taxon>Spermatophyta</taxon>
        <taxon>Magnoliopsida</taxon>
        <taxon>Ranunculales</taxon>
        <taxon>Papaveraceae</taxon>
        <taxon>Papaveroideae</taxon>
        <taxon>Papaver</taxon>
    </lineage>
</organism>